<dbReference type="InterPro" id="IPR001645">
    <property type="entry name" value="Folylpolyglutamate_synth"/>
</dbReference>
<feature type="non-terminal residue" evidence="6">
    <location>
        <position position="269"/>
    </location>
</feature>
<dbReference type="Gene3D" id="3.40.1190.10">
    <property type="entry name" value="Mur-like, catalytic domain"/>
    <property type="match status" value="1"/>
</dbReference>
<dbReference type="InterPro" id="IPR036565">
    <property type="entry name" value="Mur-like_cat_sf"/>
</dbReference>
<protein>
    <submittedName>
        <fullName evidence="6">Bifunctional folylpolyglutamate synthase/dihydrofolate synthase</fullName>
    </submittedName>
</protein>
<evidence type="ECO:0000256" key="1">
    <source>
        <dbReference type="ARBA" id="ARBA00008276"/>
    </source>
</evidence>
<dbReference type="GO" id="GO:0005524">
    <property type="term" value="F:ATP binding"/>
    <property type="evidence" value="ECO:0007669"/>
    <property type="project" value="UniProtKB-KW"/>
</dbReference>
<sequence>MTYKEAVAYLYSLEEQRINLGLARVKTLLSLMDVSPDKLNVIHVGGTNGKGSVAEMASSILACAGFRVGVYTSPHLKDFRERIVIKERVNVSTCQSVRVKREMIPKKALAGLVKEIRPLADKIAKTKAGKPTFFEVTTAAMFAHFAREKVDFAVIEVGLGGRLDATNVVDPLVSVITNIGLEHTDRLGNTLEKIAFEKCGIIKQGRPVITADTNPGVLKVMERICRRRNTRLIKVRVFVGQAFSATVIGGSASGGRLAAGNNVYYTPRG</sequence>
<evidence type="ECO:0000256" key="2">
    <source>
        <dbReference type="ARBA" id="ARBA00022598"/>
    </source>
</evidence>
<dbReference type="GO" id="GO:0004326">
    <property type="term" value="F:tetrahydrofolylpolyglutamate synthase activity"/>
    <property type="evidence" value="ECO:0007669"/>
    <property type="project" value="InterPro"/>
</dbReference>
<keyword evidence="4" id="KW-0067">ATP-binding</keyword>
<dbReference type="PANTHER" id="PTHR11136">
    <property type="entry name" value="FOLYLPOLYGLUTAMATE SYNTHASE-RELATED"/>
    <property type="match status" value="1"/>
</dbReference>
<evidence type="ECO:0000259" key="5">
    <source>
        <dbReference type="Pfam" id="PF08245"/>
    </source>
</evidence>
<feature type="domain" description="Mur ligase central" evidence="5">
    <location>
        <begin position="44"/>
        <end position="212"/>
    </location>
</feature>
<reference evidence="7" key="1">
    <citation type="submission" date="2017-09" db="EMBL/GenBank/DDBJ databases">
        <title>Depth-based differentiation of microbial function through sediment-hosted aquifers and enrichment of novel symbionts in the deep terrestrial subsurface.</title>
        <authorList>
            <person name="Probst A.J."/>
            <person name="Ladd B."/>
            <person name="Jarett J.K."/>
            <person name="Geller-Mcgrath D.E."/>
            <person name="Sieber C.M.K."/>
            <person name="Emerson J.B."/>
            <person name="Anantharaman K."/>
            <person name="Thomas B.C."/>
            <person name="Malmstrom R."/>
            <person name="Stieglmeier M."/>
            <person name="Klingl A."/>
            <person name="Woyke T."/>
            <person name="Ryan C.M."/>
            <person name="Banfield J.F."/>
        </authorList>
    </citation>
    <scope>NUCLEOTIDE SEQUENCE [LARGE SCALE GENOMIC DNA]</scope>
</reference>
<dbReference type="EMBL" id="PFMR01000076">
    <property type="protein sequence ID" value="PIZ17871.1"/>
    <property type="molecule type" value="Genomic_DNA"/>
</dbReference>
<dbReference type="NCBIfam" id="TIGR01499">
    <property type="entry name" value="folC"/>
    <property type="match status" value="1"/>
</dbReference>
<keyword evidence="2" id="KW-0436">Ligase</keyword>
<dbReference type="InterPro" id="IPR013221">
    <property type="entry name" value="Mur_ligase_cen"/>
</dbReference>
<gene>
    <name evidence="6" type="ORF">COY52_02350</name>
</gene>
<comment type="similarity">
    <text evidence="1">Belongs to the folylpolyglutamate synthase family.</text>
</comment>
<dbReference type="InterPro" id="IPR018109">
    <property type="entry name" value="Folylpolyglutamate_synth_CS"/>
</dbReference>
<proteinExistence type="inferred from homology"/>
<dbReference type="PANTHER" id="PTHR11136:SF0">
    <property type="entry name" value="DIHYDROFOLATE SYNTHETASE-RELATED"/>
    <property type="match status" value="1"/>
</dbReference>
<evidence type="ECO:0000313" key="6">
    <source>
        <dbReference type="EMBL" id="PIZ17871.1"/>
    </source>
</evidence>
<dbReference type="GO" id="GO:0008841">
    <property type="term" value="F:dihydrofolate synthase activity"/>
    <property type="evidence" value="ECO:0007669"/>
    <property type="project" value="TreeGrafter"/>
</dbReference>
<evidence type="ECO:0000313" key="7">
    <source>
        <dbReference type="Proteomes" id="UP000229307"/>
    </source>
</evidence>
<evidence type="ECO:0000256" key="4">
    <source>
        <dbReference type="ARBA" id="ARBA00022840"/>
    </source>
</evidence>
<dbReference type="PROSITE" id="PS01012">
    <property type="entry name" value="FOLYLPOLYGLU_SYNT_2"/>
    <property type="match status" value="1"/>
</dbReference>
<dbReference type="SUPFAM" id="SSF53623">
    <property type="entry name" value="MurD-like peptide ligases, catalytic domain"/>
    <property type="match status" value="1"/>
</dbReference>
<comment type="caution">
    <text evidence="6">The sequence shown here is derived from an EMBL/GenBank/DDBJ whole genome shotgun (WGS) entry which is preliminary data.</text>
</comment>
<dbReference type="Proteomes" id="UP000229307">
    <property type="component" value="Unassembled WGS sequence"/>
</dbReference>
<organism evidence="6 7">
    <name type="scientific">Candidatus Desantisbacteria bacterium CG_4_10_14_0_8_um_filter_48_22</name>
    <dbReference type="NCBI Taxonomy" id="1974543"/>
    <lineage>
        <taxon>Bacteria</taxon>
        <taxon>Candidatus Desantisiibacteriota</taxon>
    </lineage>
</organism>
<dbReference type="Pfam" id="PF08245">
    <property type="entry name" value="Mur_ligase_M"/>
    <property type="match status" value="1"/>
</dbReference>
<dbReference type="GO" id="GO:0005737">
    <property type="term" value="C:cytoplasm"/>
    <property type="evidence" value="ECO:0007669"/>
    <property type="project" value="TreeGrafter"/>
</dbReference>
<evidence type="ECO:0000256" key="3">
    <source>
        <dbReference type="ARBA" id="ARBA00022741"/>
    </source>
</evidence>
<accession>A0A2M7SEH6</accession>
<keyword evidence="3" id="KW-0547">Nucleotide-binding</keyword>
<dbReference type="AlphaFoldDB" id="A0A2M7SEH6"/>
<name>A0A2M7SEH6_9BACT</name>